<keyword evidence="1" id="KW-1133">Transmembrane helix</keyword>
<accession>A0A383D2E0</accession>
<name>A0A383D2E0_9ZZZZ</name>
<proteinExistence type="predicted"/>
<sequence length="159" mass="18603">MVENLFETHYDVTKKSKIKRFYETNKILIFIVIFIFLFSFASIGFYLKNRENKIILLSNNYIEAKVLLENGKKEEATKILKNIILANNKSYSALSLFLILNESLITDEVELTSLFNHILENNKFNKEIKNLIIFKKALFQSSFINESELLEVIKPLLNT</sequence>
<gene>
    <name evidence="2" type="ORF">METZ01_LOCUS491328</name>
</gene>
<keyword evidence="1" id="KW-0812">Transmembrane</keyword>
<evidence type="ECO:0000313" key="2">
    <source>
        <dbReference type="EMBL" id="SVE38474.1"/>
    </source>
</evidence>
<reference evidence="2" key="1">
    <citation type="submission" date="2018-05" db="EMBL/GenBank/DDBJ databases">
        <authorList>
            <person name="Lanie J.A."/>
            <person name="Ng W.-L."/>
            <person name="Kazmierczak K.M."/>
            <person name="Andrzejewski T.M."/>
            <person name="Davidsen T.M."/>
            <person name="Wayne K.J."/>
            <person name="Tettelin H."/>
            <person name="Glass J.I."/>
            <person name="Rusch D."/>
            <person name="Podicherti R."/>
            <person name="Tsui H.-C.T."/>
            <person name="Winkler M.E."/>
        </authorList>
    </citation>
    <scope>NUCLEOTIDE SEQUENCE</scope>
</reference>
<evidence type="ECO:0008006" key="3">
    <source>
        <dbReference type="Google" id="ProtNLM"/>
    </source>
</evidence>
<feature type="transmembrane region" description="Helical" evidence="1">
    <location>
        <begin position="27"/>
        <end position="47"/>
    </location>
</feature>
<keyword evidence="1" id="KW-0472">Membrane</keyword>
<feature type="non-terminal residue" evidence="2">
    <location>
        <position position="159"/>
    </location>
</feature>
<dbReference type="AlphaFoldDB" id="A0A383D2E0"/>
<protein>
    <recommendedName>
        <fullName evidence="3">Tetratricopeptide repeat-like domain-containing protein</fullName>
    </recommendedName>
</protein>
<organism evidence="2">
    <name type="scientific">marine metagenome</name>
    <dbReference type="NCBI Taxonomy" id="408172"/>
    <lineage>
        <taxon>unclassified sequences</taxon>
        <taxon>metagenomes</taxon>
        <taxon>ecological metagenomes</taxon>
    </lineage>
</organism>
<evidence type="ECO:0000256" key="1">
    <source>
        <dbReference type="SAM" id="Phobius"/>
    </source>
</evidence>
<dbReference type="EMBL" id="UINC01213612">
    <property type="protein sequence ID" value="SVE38474.1"/>
    <property type="molecule type" value="Genomic_DNA"/>
</dbReference>